<name>A0A518J129_9BACT</name>
<accession>A0A518J129</accession>
<sequence length="99" mass="11518">MMRADISYDLVLDEDMEFLEGTYRLPGQDWQVFVVSAFRRDVPDAQIVPQRWQSGVTGVLLRIPEAEKINARVVERLLSEGFHVSEWIRVRGPDSMQLR</sequence>
<dbReference type="AlphaFoldDB" id="A0A518J129"/>
<dbReference type="EMBL" id="CP036318">
    <property type="protein sequence ID" value="QDV55162.1"/>
    <property type="molecule type" value="Genomic_DNA"/>
</dbReference>
<dbReference type="RefSeq" id="WP_145282929.1">
    <property type="nucleotide sequence ID" value="NZ_CP036318.1"/>
</dbReference>
<evidence type="ECO:0000313" key="1">
    <source>
        <dbReference type="EMBL" id="QDV55162.1"/>
    </source>
</evidence>
<protein>
    <submittedName>
        <fullName evidence="2">Uncharacterized protein</fullName>
    </submittedName>
</protein>
<organism evidence="2 3">
    <name type="scientific">Rosistilla oblonga</name>
    <dbReference type="NCBI Taxonomy" id="2527990"/>
    <lineage>
        <taxon>Bacteria</taxon>
        <taxon>Pseudomonadati</taxon>
        <taxon>Planctomycetota</taxon>
        <taxon>Planctomycetia</taxon>
        <taxon>Pirellulales</taxon>
        <taxon>Pirellulaceae</taxon>
        <taxon>Rosistilla</taxon>
    </lineage>
</organism>
<dbReference type="Proteomes" id="UP000316770">
    <property type="component" value="Chromosome"/>
</dbReference>
<keyword evidence="3" id="KW-1185">Reference proteome</keyword>
<dbReference type="EMBL" id="CP036318">
    <property type="protein sequence ID" value="QDV59044.1"/>
    <property type="molecule type" value="Genomic_DNA"/>
</dbReference>
<evidence type="ECO:0000313" key="3">
    <source>
        <dbReference type="Proteomes" id="UP000316770"/>
    </source>
</evidence>
<reference evidence="2 3" key="1">
    <citation type="submission" date="2019-02" db="EMBL/GenBank/DDBJ databases">
        <title>Deep-cultivation of Planctomycetes and their phenomic and genomic characterization uncovers novel biology.</title>
        <authorList>
            <person name="Wiegand S."/>
            <person name="Jogler M."/>
            <person name="Boedeker C."/>
            <person name="Pinto D."/>
            <person name="Vollmers J."/>
            <person name="Rivas-Marin E."/>
            <person name="Kohn T."/>
            <person name="Peeters S.H."/>
            <person name="Heuer A."/>
            <person name="Rast P."/>
            <person name="Oberbeckmann S."/>
            <person name="Bunk B."/>
            <person name="Jeske O."/>
            <person name="Meyerdierks A."/>
            <person name="Storesund J.E."/>
            <person name="Kallscheuer N."/>
            <person name="Luecker S."/>
            <person name="Lage O.M."/>
            <person name="Pohl T."/>
            <person name="Merkel B.J."/>
            <person name="Hornburger P."/>
            <person name="Mueller R.-W."/>
            <person name="Bruemmer F."/>
            <person name="Labrenz M."/>
            <person name="Spormann A.M."/>
            <person name="Op den Camp H."/>
            <person name="Overmann J."/>
            <person name="Amann R."/>
            <person name="Jetten M.S.M."/>
            <person name="Mascher T."/>
            <person name="Medema M.H."/>
            <person name="Devos D.P."/>
            <person name="Kaster A.-K."/>
            <person name="Ovreas L."/>
            <person name="Rohde M."/>
            <person name="Galperin M.Y."/>
            <person name="Jogler C."/>
        </authorList>
    </citation>
    <scope>NUCLEOTIDE SEQUENCE [LARGE SCALE GENOMIC DNA]</scope>
    <source>
        <strain evidence="2 3">Mal33</strain>
    </source>
</reference>
<evidence type="ECO:0000313" key="2">
    <source>
        <dbReference type="EMBL" id="QDV59044.1"/>
    </source>
</evidence>
<proteinExistence type="predicted"/>
<gene>
    <name evidence="1" type="ORF">Mal33_11310</name>
    <name evidence="2" type="ORF">Mal33_50690</name>
</gene>